<accession>A0ABQ2N862</accession>
<keyword evidence="3" id="KW-0862">Zinc</keyword>
<dbReference type="SUPFAM" id="SSF109635">
    <property type="entry name" value="DnaK suppressor protein DksA, alpha-hairpin domain"/>
    <property type="match status" value="1"/>
</dbReference>
<dbReference type="PANTHER" id="PTHR33823">
    <property type="entry name" value="RNA POLYMERASE-BINDING TRANSCRIPTION FACTOR DKSA-RELATED"/>
    <property type="match status" value="1"/>
</dbReference>
<evidence type="ECO:0000313" key="7">
    <source>
        <dbReference type="Proteomes" id="UP000655410"/>
    </source>
</evidence>
<dbReference type="EMBL" id="BMNI01000002">
    <property type="protein sequence ID" value="GGO86790.1"/>
    <property type="molecule type" value="Genomic_DNA"/>
</dbReference>
<evidence type="ECO:0000256" key="1">
    <source>
        <dbReference type="ARBA" id="ARBA00022723"/>
    </source>
</evidence>
<keyword evidence="2" id="KW-0863">Zinc-finger</keyword>
<dbReference type="Gene3D" id="1.20.120.910">
    <property type="entry name" value="DksA, coiled-coil domain"/>
    <property type="match status" value="1"/>
</dbReference>
<comment type="caution">
    <text evidence="6">The sequence shown here is derived from an EMBL/GenBank/DDBJ whole genome shotgun (WGS) entry which is preliminary data.</text>
</comment>
<dbReference type="PANTHER" id="PTHR33823:SF4">
    <property type="entry name" value="GENERAL STRESS PROTEIN 16O"/>
    <property type="match status" value="1"/>
</dbReference>
<evidence type="ECO:0000256" key="2">
    <source>
        <dbReference type="ARBA" id="ARBA00022771"/>
    </source>
</evidence>
<evidence type="ECO:0000256" key="4">
    <source>
        <dbReference type="PROSITE-ProRule" id="PRU00510"/>
    </source>
</evidence>
<feature type="zinc finger region" description="dksA C4-type" evidence="4">
    <location>
        <begin position="135"/>
        <end position="159"/>
    </location>
</feature>
<evidence type="ECO:0000259" key="5">
    <source>
        <dbReference type="Pfam" id="PF01258"/>
    </source>
</evidence>
<feature type="domain" description="Zinc finger DksA/TraR C4-type" evidence="5">
    <location>
        <begin position="130"/>
        <end position="162"/>
    </location>
</feature>
<gene>
    <name evidence="6" type="ORF">GCM10011584_09860</name>
</gene>
<dbReference type="InterPro" id="IPR000962">
    <property type="entry name" value="Znf_DskA_TraR"/>
</dbReference>
<evidence type="ECO:0000256" key="3">
    <source>
        <dbReference type="ARBA" id="ARBA00022833"/>
    </source>
</evidence>
<protein>
    <recommendedName>
        <fullName evidence="5">Zinc finger DksA/TraR C4-type domain-containing protein</fullName>
    </recommendedName>
</protein>
<dbReference type="InterPro" id="IPR037187">
    <property type="entry name" value="DnaK_N"/>
</dbReference>
<dbReference type="InterPro" id="IPR020458">
    <property type="entry name" value="Znf_DskA_TraR_CS"/>
</dbReference>
<evidence type="ECO:0000313" key="6">
    <source>
        <dbReference type="EMBL" id="GGO86790.1"/>
    </source>
</evidence>
<reference evidence="7" key="1">
    <citation type="journal article" date="2019" name="Int. J. Syst. Evol. Microbiol.">
        <title>The Global Catalogue of Microorganisms (GCM) 10K type strain sequencing project: providing services to taxonomists for standard genome sequencing and annotation.</title>
        <authorList>
            <consortium name="The Broad Institute Genomics Platform"/>
            <consortium name="The Broad Institute Genome Sequencing Center for Infectious Disease"/>
            <person name="Wu L."/>
            <person name="Ma J."/>
        </authorList>
    </citation>
    <scope>NUCLEOTIDE SEQUENCE [LARGE SCALE GENOMIC DNA]</scope>
    <source>
        <strain evidence="7">CGMCC 4.7371</strain>
    </source>
</reference>
<organism evidence="6 7">
    <name type="scientific">Nocardioides phosphati</name>
    <dbReference type="NCBI Taxonomy" id="1867775"/>
    <lineage>
        <taxon>Bacteria</taxon>
        <taxon>Bacillati</taxon>
        <taxon>Actinomycetota</taxon>
        <taxon>Actinomycetes</taxon>
        <taxon>Propionibacteriales</taxon>
        <taxon>Nocardioidaceae</taxon>
        <taxon>Nocardioides</taxon>
    </lineage>
</organism>
<dbReference type="Proteomes" id="UP000655410">
    <property type="component" value="Unassembled WGS sequence"/>
</dbReference>
<dbReference type="PROSITE" id="PS01102">
    <property type="entry name" value="ZF_DKSA_1"/>
    <property type="match status" value="1"/>
</dbReference>
<keyword evidence="7" id="KW-1185">Reference proteome</keyword>
<name>A0ABQ2N862_9ACTN</name>
<dbReference type="PROSITE" id="PS51128">
    <property type="entry name" value="ZF_DKSA_2"/>
    <property type="match status" value="1"/>
</dbReference>
<dbReference type="Pfam" id="PF01258">
    <property type="entry name" value="zf-dskA_traR"/>
    <property type="match status" value="1"/>
</dbReference>
<sequence>MLVGAWVLRREQVVEGEVGAVGDRGVGGTGVGVGCHPAIMLALVGGGEDRRMDARERLEQQRDETRRRLAGLTGTYEAVVAASYDSNADDEHDPEGATIAFERSQVGALIRQAREGLAEISAALERVEAGTYGVCERCGQQISEGRLEARPVARLCIDCASRV</sequence>
<keyword evidence="1" id="KW-0479">Metal-binding</keyword>
<dbReference type="SUPFAM" id="SSF57716">
    <property type="entry name" value="Glucocorticoid receptor-like (DNA-binding domain)"/>
    <property type="match status" value="1"/>
</dbReference>
<proteinExistence type="predicted"/>